<evidence type="ECO:0000259" key="13">
    <source>
        <dbReference type="Pfam" id="PF00394"/>
    </source>
</evidence>
<protein>
    <recommendedName>
        <fullName evidence="4">laccase</fullName>
        <ecNumber evidence="4">1.10.3.2</ecNumber>
    </recommendedName>
</protein>
<gene>
    <name evidence="16" type="ORF">B0H67DRAFT_611773</name>
</gene>
<keyword evidence="5" id="KW-0479">Metal-binding</keyword>
<evidence type="ECO:0000256" key="9">
    <source>
        <dbReference type="ARBA" id="ARBA00023157"/>
    </source>
</evidence>
<keyword evidence="6 12" id="KW-0732">Signal</keyword>
<dbReference type="SUPFAM" id="SSF49503">
    <property type="entry name" value="Cupredoxins"/>
    <property type="match status" value="3"/>
</dbReference>
<proteinExistence type="inferred from homology"/>
<dbReference type="CDD" id="cd13854">
    <property type="entry name" value="CuRO_1_MaLCC_like"/>
    <property type="match status" value="1"/>
</dbReference>
<dbReference type="Pfam" id="PF00394">
    <property type="entry name" value="Cu-oxidase"/>
    <property type="match status" value="1"/>
</dbReference>
<evidence type="ECO:0000259" key="14">
    <source>
        <dbReference type="Pfam" id="PF07731"/>
    </source>
</evidence>
<dbReference type="PANTHER" id="PTHR11709">
    <property type="entry name" value="MULTI-COPPER OXIDASE"/>
    <property type="match status" value="1"/>
</dbReference>
<keyword evidence="7" id="KW-0560">Oxidoreductase</keyword>
<dbReference type="InterPro" id="IPR008972">
    <property type="entry name" value="Cupredoxin"/>
</dbReference>
<evidence type="ECO:0000256" key="3">
    <source>
        <dbReference type="ARBA" id="ARBA00010609"/>
    </source>
</evidence>
<evidence type="ECO:0000313" key="17">
    <source>
        <dbReference type="Proteomes" id="UP001172102"/>
    </source>
</evidence>
<dbReference type="GO" id="GO:0005507">
    <property type="term" value="F:copper ion binding"/>
    <property type="evidence" value="ECO:0007669"/>
    <property type="project" value="InterPro"/>
</dbReference>
<keyword evidence="10" id="KW-0325">Glycoprotein</keyword>
<evidence type="ECO:0000256" key="1">
    <source>
        <dbReference type="ARBA" id="ARBA00000349"/>
    </source>
</evidence>
<dbReference type="Pfam" id="PF07731">
    <property type="entry name" value="Cu-oxidase_2"/>
    <property type="match status" value="1"/>
</dbReference>
<evidence type="ECO:0000256" key="2">
    <source>
        <dbReference type="ARBA" id="ARBA00001935"/>
    </source>
</evidence>
<dbReference type="AlphaFoldDB" id="A0AA40DQG7"/>
<feature type="domain" description="Plastocyanin-like" evidence="15">
    <location>
        <begin position="95"/>
        <end position="205"/>
    </location>
</feature>
<feature type="signal peptide" evidence="12">
    <location>
        <begin position="1"/>
        <end position="26"/>
    </location>
</feature>
<organism evidence="16 17">
    <name type="scientific">Lasiosphaeris hirsuta</name>
    <dbReference type="NCBI Taxonomy" id="260670"/>
    <lineage>
        <taxon>Eukaryota</taxon>
        <taxon>Fungi</taxon>
        <taxon>Dikarya</taxon>
        <taxon>Ascomycota</taxon>
        <taxon>Pezizomycotina</taxon>
        <taxon>Sordariomycetes</taxon>
        <taxon>Sordariomycetidae</taxon>
        <taxon>Sordariales</taxon>
        <taxon>Lasiosphaeriaceae</taxon>
        <taxon>Lasiosphaeris</taxon>
    </lineage>
</organism>
<keyword evidence="11" id="KW-0439">Lignin degradation</keyword>
<dbReference type="InterPro" id="IPR011707">
    <property type="entry name" value="Cu-oxidase-like_N"/>
</dbReference>
<comment type="caution">
    <text evidence="16">The sequence shown here is derived from an EMBL/GenBank/DDBJ whole genome shotgun (WGS) entry which is preliminary data.</text>
</comment>
<evidence type="ECO:0000256" key="8">
    <source>
        <dbReference type="ARBA" id="ARBA00023008"/>
    </source>
</evidence>
<evidence type="ECO:0000256" key="5">
    <source>
        <dbReference type="ARBA" id="ARBA00022723"/>
    </source>
</evidence>
<evidence type="ECO:0000256" key="6">
    <source>
        <dbReference type="ARBA" id="ARBA00022729"/>
    </source>
</evidence>
<evidence type="ECO:0000313" key="16">
    <source>
        <dbReference type="EMBL" id="KAK0711770.1"/>
    </source>
</evidence>
<evidence type="ECO:0000256" key="11">
    <source>
        <dbReference type="ARBA" id="ARBA00023185"/>
    </source>
</evidence>
<dbReference type="CDD" id="cd13880">
    <property type="entry name" value="CuRO_2_MaLCC_like"/>
    <property type="match status" value="1"/>
</dbReference>
<dbReference type="InterPro" id="IPR045087">
    <property type="entry name" value="Cu-oxidase_fam"/>
</dbReference>
<dbReference type="PROSITE" id="PS00079">
    <property type="entry name" value="MULTICOPPER_OXIDASE1"/>
    <property type="match status" value="1"/>
</dbReference>
<sequence>MRQSFRQTTSACCALVLALLVSVSLAKPLAPSPVIGLAPRQTIIPGGSPCGQNTATNRACWKNNWTVKTDYEVTNPPAFNTKTYEFRITNVTNWLGPDGVRKPAMLINGQFPGPTIEADWGDYIQVTVYNDLKDNGTSIHWHGIRQFGESNQDGANGVTECPIPPGSSKIYDFHVTQYGTSWYHSHYSNQYGNGVVGSLIVHGPASADYDIDLGPYMMNDYYYETADRLTLKAELSANGGPPDSDNIVFRGKAKAPTGSGGSYDRLVLTPGKKHLVRLINASVDNSLTVSLVGHNFTVIATDLVPITPVVRSSLFLGVGQRYDVIVEANQAVGNYWFNVTLETGNACGRTRNPYPAAIFSYSGASTTALPTNRGTPLVATCVGEKGFRPIVTRSLSASQFAPSTLPVSLAFHDTPRGQVFEWRVRNTPINVEWDHPVLEYILQGNTTFPAAINLVEVAGADKWVFWVIQNDLNLPHPIHLHGHDFLTLGIGSGTFNAATMMGQLDFNNPTRRDVVQMPGAGWLVIAYKTDNPGIWLMHCHIGWHVAGGLGIQFLERKAEIKAMMKLDQMQPNCNAWRKYQPTSPYLPKLDSGLKRSLNPGQMEAEEYESTVRRLW</sequence>
<dbReference type="InterPro" id="IPR002355">
    <property type="entry name" value="Cu_oxidase_Cu_BS"/>
</dbReference>
<dbReference type="CDD" id="cd13901">
    <property type="entry name" value="CuRO_3_MaLCC_like"/>
    <property type="match status" value="1"/>
</dbReference>
<dbReference type="Proteomes" id="UP001172102">
    <property type="component" value="Unassembled WGS sequence"/>
</dbReference>
<dbReference type="EMBL" id="JAUKUA010000005">
    <property type="protein sequence ID" value="KAK0711770.1"/>
    <property type="molecule type" value="Genomic_DNA"/>
</dbReference>
<comment type="catalytic activity">
    <reaction evidence="1">
        <text>4 hydroquinone + O2 = 4 benzosemiquinone + 2 H2O</text>
        <dbReference type="Rhea" id="RHEA:11276"/>
        <dbReference type="ChEBI" id="CHEBI:15377"/>
        <dbReference type="ChEBI" id="CHEBI:15379"/>
        <dbReference type="ChEBI" id="CHEBI:17594"/>
        <dbReference type="ChEBI" id="CHEBI:17977"/>
        <dbReference type="EC" id="1.10.3.2"/>
    </reaction>
</comment>
<feature type="domain" description="Plastocyanin-like" evidence="14">
    <location>
        <begin position="434"/>
        <end position="557"/>
    </location>
</feature>
<dbReference type="FunFam" id="2.60.40.420:FF:000021">
    <property type="entry name" value="Extracellular dihydrogeodin oxidase/laccase"/>
    <property type="match status" value="1"/>
</dbReference>
<keyword evidence="8" id="KW-0186">Copper</keyword>
<dbReference type="InterPro" id="IPR001117">
    <property type="entry name" value="Cu-oxidase_2nd"/>
</dbReference>
<dbReference type="Pfam" id="PF07732">
    <property type="entry name" value="Cu-oxidase_3"/>
    <property type="match status" value="1"/>
</dbReference>
<dbReference type="InterPro" id="IPR033138">
    <property type="entry name" value="Cu_oxidase_CS"/>
</dbReference>
<dbReference type="GO" id="GO:0046274">
    <property type="term" value="P:lignin catabolic process"/>
    <property type="evidence" value="ECO:0007669"/>
    <property type="project" value="UniProtKB-KW"/>
</dbReference>
<evidence type="ECO:0000259" key="15">
    <source>
        <dbReference type="Pfam" id="PF07732"/>
    </source>
</evidence>
<dbReference type="GO" id="GO:0052716">
    <property type="term" value="F:hydroquinone:oxygen oxidoreductase activity"/>
    <property type="evidence" value="ECO:0007669"/>
    <property type="project" value="UniProtKB-EC"/>
</dbReference>
<evidence type="ECO:0000256" key="10">
    <source>
        <dbReference type="ARBA" id="ARBA00023180"/>
    </source>
</evidence>
<evidence type="ECO:0000256" key="4">
    <source>
        <dbReference type="ARBA" id="ARBA00012297"/>
    </source>
</evidence>
<dbReference type="FunFam" id="2.60.40.420:FF:000045">
    <property type="entry name" value="Laccase 2"/>
    <property type="match status" value="1"/>
</dbReference>
<dbReference type="InterPro" id="IPR011706">
    <property type="entry name" value="Cu-oxidase_C"/>
</dbReference>
<keyword evidence="9" id="KW-1015">Disulfide bond</keyword>
<reference evidence="16" key="1">
    <citation type="submission" date="2023-06" db="EMBL/GenBank/DDBJ databases">
        <title>Genome-scale phylogeny and comparative genomics of the fungal order Sordariales.</title>
        <authorList>
            <consortium name="Lawrence Berkeley National Laboratory"/>
            <person name="Hensen N."/>
            <person name="Bonometti L."/>
            <person name="Westerberg I."/>
            <person name="Brannstrom I.O."/>
            <person name="Guillou S."/>
            <person name="Cros-Aarteil S."/>
            <person name="Calhoun S."/>
            <person name="Haridas S."/>
            <person name="Kuo A."/>
            <person name="Mondo S."/>
            <person name="Pangilinan J."/>
            <person name="Riley R."/>
            <person name="Labutti K."/>
            <person name="Andreopoulos B."/>
            <person name="Lipzen A."/>
            <person name="Chen C."/>
            <person name="Yanf M."/>
            <person name="Daum C."/>
            <person name="Ng V."/>
            <person name="Clum A."/>
            <person name="Steindorff A."/>
            <person name="Ohm R."/>
            <person name="Martin F."/>
            <person name="Silar P."/>
            <person name="Natvig D."/>
            <person name="Lalanne C."/>
            <person name="Gautier V."/>
            <person name="Ament-Velasquez S.L."/>
            <person name="Kruys A."/>
            <person name="Hutchinson M.I."/>
            <person name="Powell A.J."/>
            <person name="Barry K."/>
            <person name="Miller A.N."/>
            <person name="Grigoriev I.V."/>
            <person name="Debuchy R."/>
            <person name="Gladieux P."/>
            <person name="Thoren M.H."/>
            <person name="Johannesson H."/>
        </authorList>
    </citation>
    <scope>NUCLEOTIDE SEQUENCE</scope>
    <source>
        <strain evidence="16">SMH4607-1</strain>
    </source>
</reference>
<dbReference type="PANTHER" id="PTHR11709:SF87">
    <property type="entry name" value="LACCASE"/>
    <property type="match status" value="1"/>
</dbReference>
<name>A0AA40DQG7_9PEZI</name>
<keyword evidence="17" id="KW-1185">Reference proteome</keyword>
<dbReference type="FunFam" id="2.60.40.420:FF:000046">
    <property type="entry name" value="Multicopper oxidase"/>
    <property type="match status" value="1"/>
</dbReference>
<dbReference type="Gene3D" id="2.60.40.420">
    <property type="entry name" value="Cupredoxins - blue copper proteins"/>
    <property type="match status" value="3"/>
</dbReference>
<accession>A0AA40DQG7</accession>
<comment type="similarity">
    <text evidence="3">Belongs to the multicopper oxidase family.</text>
</comment>
<feature type="domain" description="Plastocyanin-like" evidence="13">
    <location>
        <begin position="217"/>
        <end position="364"/>
    </location>
</feature>
<feature type="chain" id="PRO_5041250696" description="laccase" evidence="12">
    <location>
        <begin position="27"/>
        <end position="615"/>
    </location>
</feature>
<dbReference type="EC" id="1.10.3.2" evidence="4"/>
<dbReference type="PROSITE" id="PS00080">
    <property type="entry name" value="MULTICOPPER_OXIDASE2"/>
    <property type="match status" value="1"/>
</dbReference>
<evidence type="ECO:0000256" key="12">
    <source>
        <dbReference type="SAM" id="SignalP"/>
    </source>
</evidence>
<comment type="cofactor">
    <cofactor evidence="2">
        <name>Cu cation</name>
        <dbReference type="ChEBI" id="CHEBI:23378"/>
    </cofactor>
</comment>
<evidence type="ECO:0000256" key="7">
    <source>
        <dbReference type="ARBA" id="ARBA00023002"/>
    </source>
</evidence>